<dbReference type="AlphaFoldDB" id="A0A383R9C7"/>
<dbReference type="RefSeq" id="WP_065293225.1">
    <property type="nucleotide sequence ID" value="NZ_LS992241.1"/>
</dbReference>
<sequence length="107" mass="13358">MLDAFTKKRIEKILENYIEKKIPEHLKNEFEIHYKFRGDTVTLSQERPGYMGRRFEYPIAQLRLQESYWKVYWQDSKKKWHFIDDIKPNKDFEKQLIEIDRNDVFWV</sequence>
<gene>
    <name evidence="1" type="ORF">PBLR_11358</name>
</gene>
<accession>A0A383R9C7</accession>
<evidence type="ECO:0000313" key="2">
    <source>
        <dbReference type="Proteomes" id="UP000304148"/>
    </source>
</evidence>
<proteinExistence type="predicted"/>
<protein>
    <recommendedName>
        <fullName evidence="3">DUF3024 domain-containing protein</fullName>
    </recommendedName>
</protein>
<dbReference type="InterPro" id="IPR021388">
    <property type="entry name" value="DUF3024"/>
</dbReference>
<name>A0A383R9C7_PAEAL</name>
<dbReference type="Pfam" id="PF11225">
    <property type="entry name" value="DUF3024"/>
    <property type="match status" value="1"/>
</dbReference>
<reference evidence="2" key="1">
    <citation type="submission" date="2018-08" db="EMBL/GenBank/DDBJ databases">
        <authorList>
            <person name="Chevrot R."/>
        </authorList>
    </citation>
    <scope>NUCLEOTIDE SEQUENCE [LARGE SCALE GENOMIC DNA]</scope>
</reference>
<dbReference type="EMBL" id="LS992241">
    <property type="protein sequence ID" value="SYX82936.1"/>
    <property type="molecule type" value="Genomic_DNA"/>
</dbReference>
<evidence type="ECO:0000313" key="1">
    <source>
        <dbReference type="EMBL" id="SYX82936.1"/>
    </source>
</evidence>
<evidence type="ECO:0008006" key="3">
    <source>
        <dbReference type="Google" id="ProtNLM"/>
    </source>
</evidence>
<organism evidence="1 2">
    <name type="scientific">Paenibacillus alvei</name>
    <name type="common">Bacillus alvei</name>
    <dbReference type="NCBI Taxonomy" id="44250"/>
    <lineage>
        <taxon>Bacteria</taxon>
        <taxon>Bacillati</taxon>
        <taxon>Bacillota</taxon>
        <taxon>Bacilli</taxon>
        <taxon>Bacillales</taxon>
        <taxon>Paenibacillaceae</taxon>
        <taxon>Paenibacillus</taxon>
    </lineage>
</organism>
<dbReference type="Proteomes" id="UP000304148">
    <property type="component" value="Chromosome"/>
</dbReference>